<evidence type="ECO:0000313" key="1">
    <source>
        <dbReference type="EMBL" id="KZL50122.1"/>
    </source>
</evidence>
<dbReference type="GeneID" id="78019826"/>
<organism evidence="1 2">
    <name type="scientific">Nodularia spumigena CENA596</name>
    <dbReference type="NCBI Taxonomy" id="1819295"/>
    <lineage>
        <taxon>Bacteria</taxon>
        <taxon>Bacillati</taxon>
        <taxon>Cyanobacteriota</taxon>
        <taxon>Cyanophyceae</taxon>
        <taxon>Nostocales</taxon>
        <taxon>Nodulariaceae</taxon>
        <taxon>Nodularia</taxon>
    </lineage>
</organism>
<sequence length="288" mass="33208">MSVVSGKIIFCEGKQTSLDFRLLNRVVENVLTNKPTIVPAGSKFTFSVFLQGYFSREGATNQQYIIFRDRDFDAKPTDNIALIPLNSMMLTHRACVENYLLNADLIHNYWHTKYIEKQDNPNSKWGHGDSPGLEAISGWMEEAAISLQDYQAVRWALADLLQSSTSRHQLKTTWTGGSGKLPSSLALQYCQSQAVALINRFQEAVETVTPDRFEQSLAIYQQQFSQEEFWTQKQYLIWFHGKDIQKAMQRQKSQYIALDKFFDWALNQLDVNQYPDLIELQNRISSLQ</sequence>
<dbReference type="RefSeq" id="WP_006196050.1">
    <property type="nucleotide sequence ID" value="NZ_CAWMRI010000111.1"/>
</dbReference>
<comment type="caution">
    <text evidence="1">The sequence shown here is derived from an EMBL/GenBank/DDBJ whole genome shotgun (WGS) entry which is preliminary data.</text>
</comment>
<dbReference type="AlphaFoldDB" id="A0A166JTW1"/>
<proteinExistence type="predicted"/>
<dbReference type="EMBL" id="LWAJ01000111">
    <property type="protein sequence ID" value="KZL50122.1"/>
    <property type="molecule type" value="Genomic_DNA"/>
</dbReference>
<reference evidence="1 2" key="1">
    <citation type="submission" date="2016-04" db="EMBL/GenBank/DDBJ databases">
        <title>Draft Genome Assembly of the Bloom-forming Cyanobacterium Nodularia spumigena Strain CENA596 in Shrimp Production Ponds.</title>
        <authorList>
            <person name="Popin R.V."/>
            <person name="Rigonato J."/>
            <person name="Abreu V.A."/>
            <person name="Andreote A.P."/>
            <person name="Silveira S.B."/>
            <person name="Odebrecht C."/>
            <person name="Fiore M.F."/>
        </authorList>
    </citation>
    <scope>NUCLEOTIDE SEQUENCE [LARGE SCALE GENOMIC DNA]</scope>
    <source>
        <strain evidence="1 2">CENA596</strain>
    </source>
</reference>
<gene>
    <name evidence="1" type="ORF">A2T98_09220</name>
</gene>
<evidence type="ECO:0008006" key="3">
    <source>
        <dbReference type="Google" id="ProtNLM"/>
    </source>
</evidence>
<name>A0A166JTW1_NODSP</name>
<dbReference type="Proteomes" id="UP000076555">
    <property type="component" value="Unassembled WGS sequence"/>
</dbReference>
<accession>A0A166JTW1</accession>
<protein>
    <recommendedName>
        <fullName evidence="3">DUF4435 domain-containing protein</fullName>
    </recommendedName>
</protein>
<dbReference type="OrthoDB" id="491156at2"/>
<evidence type="ECO:0000313" key="2">
    <source>
        <dbReference type="Proteomes" id="UP000076555"/>
    </source>
</evidence>